<dbReference type="EMBL" id="ODYU01002914">
    <property type="protein sequence ID" value="SOQ41007.1"/>
    <property type="molecule type" value="Genomic_DNA"/>
</dbReference>
<name>A0A2H1VJK5_SPOFR</name>
<evidence type="ECO:0000313" key="1">
    <source>
        <dbReference type="EMBL" id="SOQ41007.1"/>
    </source>
</evidence>
<gene>
    <name evidence="1" type="ORF">SFRICE_008336</name>
</gene>
<protein>
    <submittedName>
        <fullName evidence="1">SFRICE_008336</fullName>
    </submittedName>
</protein>
<accession>A0A2H1VJK5</accession>
<sequence length="208" mass="23696">MYGPIFKGGRAMLRHEWAGSTGVILRPQRKPIPKILINLHQKKKTHNTTLSNTEPASIKQRPKFCRVYKSELFLKHCHIFSESFRETSTKAFDEQSRLKKGSTRILFAFQALVSATVAGGCLGSERELVDFRFRFLYDYGGLIGNLEMGHRGNQNENYASSREFLNKRCTRGAEHAPRRATGACAAVPRPAPRARLARRGWRRARPPR</sequence>
<proteinExistence type="predicted"/>
<reference evidence="1" key="1">
    <citation type="submission" date="2016-07" db="EMBL/GenBank/DDBJ databases">
        <authorList>
            <person name="Bretaudeau A."/>
        </authorList>
    </citation>
    <scope>NUCLEOTIDE SEQUENCE</scope>
    <source>
        <strain evidence="1">Rice</strain>
        <tissue evidence="1">Whole body</tissue>
    </source>
</reference>
<organism evidence="1">
    <name type="scientific">Spodoptera frugiperda</name>
    <name type="common">Fall armyworm</name>
    <dbReference type="NCBI Taxonomy" id="7108"/>
    <lineage>
        <taxon>Eukaryota</taxon>
        <taxon>Metazoa</taxon>
        <taxon>Ecdysozoa</taxon>
        <taxon>Arthropoda</taxon>
        <taxon>Hexapoda</taxon>
        <taxon>Insecta</taxon>
        <taxon>Pterygota</taxon>
        <taxon>Neoptera</taxon>
        <taxon>Endopterygota</taxon>
        <taxon>Lepidoptera</taxon>
        <taxon>Glossata</taxon>
        <taxon>Ditrysia</taxon>
        <taxon>Noctuoidea</taxon>
        <taxon>Noctuidae</taxon>
        <taxon>Amphipyrinae</taxon>
        <taxon>Spodoptera</taxon>
    </lineage>
</organism>
<dbReference type="AlphaFoldDB" id="A0A2H1VJK5"/>